<dbReference type="InterPro" id="IPR012550">
    <property type="entry name" value="DUF1706"/>
</dbReference>
<comment type="caution">
    <text evidence="1">The sequence shown here is derived from an EMBL/GenBank/DDBJ whole genome shotgun (WGS) entry which is preliminary data.</text>
</comment>
<dbReference type="STRING" id="319970.RV00_GL002749"/>
<dbReference type="Proteomes" id="UP000183700">
    <property type="component" value="Unassembled WGS sequence"/>
</dbReference>
<sequence length="156" mass="18324">MMDLLNTIPAEKLNQTFTFDVEKEKQAHWKRDKNLRDVLIHLYEWHQLLLDWIEANQAGTPKQFLKEGYNWKTYGAMNVEFWEKHQATSYDEALKLLQTTHEKVIDLAQQFSNDELFSKGAFSWVGGSTLGSYFVSATSSHYEWAIKKIKKFNKSL</sequence>
<gene>
    <name evidence="1" type="ORF">RV00_GL002749</name>
</gene>
<accession>A0A1L8SUQ1</accession>
<evidence type="ECO:0000313" key="1">
    <source>
        <dbReference type="EMBL" id="OJG35564.1"/>
    </source>
</evidence>
<organism evidence="1 2">
    <name type="scientific">Enterococcus devriesei</name>
    <dbReference type="NCBI Taxonomy" id="319970"/>
    <lineage>
        <taxon>Bacteria</taxon>
        <taxon>Bacillati</taxon>
        <taxon>Bacillota</taxon>
        <taxon>Bacilli</taxon>
        <taxon>Lactobacillales</taxon>
        <taxon>Enterococcaceae</taxon>
        <taxon>Enterococcus</taxon>
    </lineage>
</organism>
<dbReference type="AlphaFoldDB" id="A0A1L8SUQ1"/>
<dbReference type="EMBL" id="JXKM01000006">
    <property type="protein sequence ID" value="OJG35564.1"/>
    <property type="molecule type" value="Genomic_DNA"/>
</dbReference>
<dbReference type="Pfam" id="PF08020">
    <property type="entry name" value="DUF1706"/>
    <property type="match status" value="1"/>
</dbReference>
<dbReference type="RefSeq" id="WP_249024089.1">
    <property type="nucleotide sequence ID" value="NZ_JBHLVS010000013.1"/>
</dbReference>
<dbReference type="PANTHER" id="PTHR40658:SF4">
    <property type="entry name" value="HYPOTHETICAL CYTOSOLIC PROTEIN"/>
    <property type="match status" value="1"/>
</dbReference>
<name>A0A1L8SUQ1_9ENTE</name>
<keyword evidence="2" id="KW-1185">Reference proteome</keyword>
<evidence type="ECO:0000313" key="2">
    <source>
        <dbReference type="Proteomes" id="UP000183700"/>
    </source>
</evidence>
<dbReference type="SUPFAM" id="SSF109854">
    <property type="entry name" value="DinB/YfiT-like putative metalloenzymes"/>
    <property type="match status" value="1"/>
</dbReference>
<dbReference type="InterPro" id="IPR034660">
    <property type="entry name" value="DinB/YfiT-like"/>
</dbReference>
<dbReference type="PANTHER" id="PTHR40658">
    <property type="match status" value="1"/>
</dbReference>
<proteinExistence type="predicted"/>
<evidence type="ECO:0008006" key="3">
    <source>
        <dbReference type="Google" id="ProtNLM"/>
    </source>
</evidence>
<reference evidence="1 2" key="1">
    <citation type="submission" date="2014-12" db="EMBL/GenBank/DDBJ databases">
        <title>Draft genome sequences of 29 type strains of Enterococci.</title>
        <authorList>
            <person name="Zhong Z."/>
            <person name="Sun Z."/>
            <person name="Liu W."/>
            <person name="Zhang W."/>
            <person name="Zhang H."/>
        </authorList>
    </citation>
    <scope>NUCLEOTIDE SEQUENCE [LARGE SCALE GENOMIC DNA]</scope>
    <source>
        <strain evidence="1 2">DSM 22802</strain>
    </source>
</reference>
<protein>
    <recommendedName>
        <fullName evidence="3">ClbS/DfsB family four-helix bundle protein</fullName>
    </recommendedName>
</protein>
<dbReference type="PIRSF" id="PIRSF031551">
    <property type="entry name" value="DUF1706"/>
    <property type="match status" value="1"/>
</dbReference>
<dbReference type="Gene3D" id="1.20.120.450">
    <property type="entry name" value="dinb family like domain"/>
    <property type="match status" value="1"/>
</dbReference>